<dbReference type="EMBL" id="JAINUG010000413">
    <property type="protein sequence ID" value="KAJ8372159.1"/>
    <property type="molecule type" value="Genomic_DNA"/>
</dbReference>
<keyword evidence="2" id="KW-1185">Reference proteome</keyword>
<gene>
    <name evidence="1" type="ORF">AAFF_G00294190</name>
</gene>
<comment type="caution">
    <text evidence="1">The sequence shown here is derived from an EMBL/GenBank/DDBJ whole genome shotgun (WGS) entry which is preliminary data.</text>
</comment>
<reference evidence="1" key="1">
    <citation type="journal article" date="2023" name="Science">
        <title>Genome structures resolve the early diversification of teleost fishes.</title>
        <authorList>
            <person name="Parey E."/>
            <person name="Louis A."/>
            <person name="Montfort J."/>
            <person name="Bouchez O."/>
            <person name="Roques C."/>
            <person name="Iampietro C."/>
            <person name="Lluch J."/>
            <person name="Castinel A."/>
            <person name="Donnadieu C."/>
            <person name="Desvignes T."/>
            <person name="Floi Bucao C."/>
            <person name="Jouanno E."/>
            <person name="Wen M."/>
            <person name="Mejri S."/>
            <person name="Dirks R."/>
            <person name="Jansen H."/>
            <person name="Henkel C."/>
            <person name="Chen W.J."/>
            <person name="Zahm M."/>
            <person name="Cabau C."/>
            <person name="Klopp C."/>
            <person name="Thompson A.W."/>
            <person name="Robinson-Rechavi M."/>
            <person name="Braasch I."/>
            <person name="Lecointre G."/>
            <person name="Bobe J."/>
            <person name="Postlethwait J.H."/>
            <person name="Berthelot C."/>
            <person name="Roest Crollius H."/>
            <person name="Guiguen Y."/>
        </authorList>
    </citation>
    <scope>NUCLEOTIDE SEQUENCE</scope>
    <source>
        <strain evidence="1">NC1722</strain>
    </source>
</reference>
<accession>A0AAD7R930</accession>
<organism evidence="1 2">
    <name type="scientific">Aldrovandia affinis</name>
    <dbReference type="NCBI Taxonomy" id="143900"/>
    <lineage>
        <taxon>Eukaryota</taxon>
        <taxon>Metazoa</taxon>
        <taxon>Chordata</taxon>
        <taxon>Craniata</taxon>
        <taxon>Vertebrata</taxon>
        <taxon>Euteleostomi</taxon>
        <taxon>Actinopterygii</taxon>
        <taxon>Neopterygii</taxon>
        <taxon>Teleostei</taxon>
        <taxon>Notacanthiformes</taxon>
        <taxon>Halosauridae</taxon>
        <taxon>Aldrovandia</taxon>
    </lineage>
</organism>
<name>A0AAD7R930_9TELE</name>
<dbReference type="AlphaFoldDB" id="A0AAD7R930"/>
<sequence>MMARGGPLEEAVCHWSVPLSAGLDVEEQVRRSGPSVASAVCAAPAAFTLHRKCAVFKRGVRRHWTYDKLGLPNVPAAPTQWLAQTHNEGQQSSQAVPSRD</sequence>
<evidence type="ECO:0000313" key="1">
    <source>
        <dbReference type="EMBL" id="KAJ8372159.1"/>
    </source>
</evidence>
<evidence type="ECO:0000313" key="2">
    <source>
        <dbReference type="Proteomes" id="UP001221898"/>
    </source>
</evidence>
<protein>
    <submittedName>
        <fullName evidence="1">Uncharacterized protein</fullName>
    </submittedName>
</protein>
<dbReference type="Proteomes" id="UP001221898">
    <property type="component" value="Unassembled WGS sequence"/>
</dbReference>
<proteinExistence type="predicted"/>